<dbReference type="RefSeq" id="WP_171606332.1">
    <property type="nucleotide sequence ID" value="NZ_WHPF01000002.1"/>
</dbReference>
<proteinExistence type="predicted"/>
<evidence type="ECO:0000313" key="2">
    <source>
        <dbReference type="EMBL" id="NNV54409.1"/>
    </source>
</evidence>
<dbReference type="Proteomes" id="UP000598971">
    <property type="component" value="Unassembled WGS sequence"/>
</dbReference>
<keyword evidence="1" id="KW-1133">Transmembrane helix</keyword>
<evidence type="ECO:0000313" key="3">
    <source>
        <dbReference type="Proteomes" id="UP000598971"/>
    </source>
</evidence>
<gene>
    <name evidence="2" type="ORF">GD597_02985</name>
</gene>
<organism evidence="2 3">
    <name type="scientific">Limnovirga soli</name>
    <dbReference type="NCBI Taxonomy" id="2656915"/>
    <lineage>
        <taxon>Bacteria</taxon>
        <taxon>Pseudomonadati</taxon>
        <taxon>Bacteroidota</taxon>
        <taxon>Chitinophagia</taxon>
        <taxon>Chitinophagales</taxon>
        <taxon>Chitinophagaceae</taxon>
        <taxon>Limnovirga</taxon>
    </lineage>
</organism>
<protein>
    <submittedName>
        <fullName evidence="2">Uncharacterized protein</fullName>
    </submittedName>
</protein>
<keyword evidence="3" id="KW-1185">Reference proteome</keyword>
<accession>A0A8J8JT99</accession>
<evidence type="ECO:0000256" key="1">
    <source>
        <dbReference type="SAM" id="Phobius"/>
    </source>
</evidence>
<sequence length="134" mass="15569">MILMHSPFSKSFTEQQRDRIFEKLHGTKTRVANIYIPNQKTAATRNPGYSANLAKRISPFLLLTGLLILVYPFLLVLGKTPFHSEWWGFGALMLTLIYVVLFDFAIWNYFKGKKVNRIWIIELILATAILYFLL</sequence>
<comment type="caution">
    <text evidence="2">The sequence shown here is derived from an EMBL/GenBank/DDBJ whole genome shotgun (WGS) entry which is preliminary data.</text>
</comment>
<feature type="transmembrane region" description="Helical" evidence="1">
    <location>
        <begin position="86"/>
        <end position="110"/>
    </location>
</feature>
<keyword evidence="1" id="KW-0472">Membrane</keyword>
<feature type="transmembrane region" description="Helical" evidence="1">
    <location>
        <begin position="117"/>
        <end position="133"/>
    </location>
</feature>
<dbReference type="AlphaFoldDB" id="A0A8J8JT99"/>
<reference evidence="2" key="1">
    <citation type="submission" date="2019-10" db="EMBL/GenBank/DDBJ databases">
        <title>Draft genome sequence of Panacibacter sp. KCS-6.</title>
        <authorList>
            <person name="Yim K.J."/>
        </authorList>
    </citation>
    <scope>NUCLEOTIDE SEQUENCE</scope>
    <source>
        <strain evidence="2">KCS-6</strain>
    </source>
</reference>
<name>A0A8J8JT99_9BACT</name>
<feature type="transmembrane region" description="Helical" evidence="1">
    <location>
        <begin position="60"/>
        <end position="80"/>
    </location>
</feature>
<dbReference type="EMBL" id="WHPF01000002">
    <property type="protein sequence ID" value="NNV54409.1"/>
    <property type="molecule type" value="Genomic_DNA"/>
</dbReference>
<keyword evidence="1" id="KW-0812">Transmembrane</keyword>